<dbReference type="InterPro" id="IPR013108">
    <property type="entry name" value="Amidohydro_3"/>
</dbReference>
<name>A0ABR7LTU0_9ACTN</name>
<gene>
    <name evidence="2" type="ORF">HKK74_20300</name>
</gene>
<dbReference type="InterPro" id="IPR033932">
    <property type="entry name" value="YtcJ-like"/>
</dbReference>
<dbReference type="SUPFAM" id="SSF51338">
    <property type="entry name" value="Composite domain of metallo-dependent hydrolases"/>
    <property type="match status" value="1"/>
</dbReference>
<dbReference type="Gene3D" id="2.30.40.10">
    <property type="entry name" value="Urease, subunit C, domain 1"/>
    <property type="match status" value="1"/>
</dbReference>
<dbReference type="EMBL" id="JABVEC010000015">
    <property type="protein sequence ID" value="MBC6467818.1"/>
    <property type="molecule type" value="Genomic_DNA"/>
</dbReference>
<dbReference type="InterPro" id="IPR011059">
    <property type="entry name" value="Metal-dep_hydrolase_composite"/>
</dbReference>
<keyword evidence="3" id="KW-1185">Reference proteome</keyword>
<organism evidence="2 3">
    <name type="scientific">Actinomadura alba</name>
    <dbReference type="NCBI Taxonomy" id="406431"/>
    <lineage>
        <taxon>Bacteria</taxon>
        <taxon>Bacillati</taxon>
        <taxon>Actinomycetota</taxon>
        <taxon>Actinomycetes</taxon>
        <taxon>Streptosporangiales</taxon>
        <taxon>Thermomonosporaceae</taxon>
        <taxon>Actinomadura</taxon>
    </lineage>
</organism>
<evidence type="ECO:0000313" key="2">
    <source>
        <dbReference type="EMBL" id="MBC6467818.1"/>
    </source>
</evidence>
<evidence type="ECO:0000313" key="3">
    <source>
        <dbReference type="Proteomes" id="UP000805614"/>
    </source>
</evidence>
<dbReference type="CDD" id="cd01300">
    <property type="entry name" value="YtcJ_like"/>
    <property type="match status" value="1"/>
</dbReference>
<dbReference type="PANTHER" id="PTHR22642:SF2">
    <property type="entry name" value="PROTEIN LONG AFTER FAR-RED 3"/>
    <property type="match status" value="1"/>
</dbReference>
<dbReference type="PANTHER" id="PTHR22642">
    <property type="entry name" value="IMIDAZOLONEPROPIONASE"/>
    <property type="match status" value="1"/>
</dbReference>
<feature type="domain" description="Amidohydrolase 3" evidence="1">
    <location>
        <begin position="54"/>
        <end position="540"/>
    </location>
</feature>
<accession>A0ABR7LTU0</accession>
<dbReference type="SUPFAM" id="SSF51556">
    <property type="entry name" value="Metallo-dependent hydrolases"/>
    <property type="match status" value="1"/>
</dbReference>
<dbReference type="Pfam" id="PF07969">
    <property type="entry name" value="Amidohydro_3"/>
    <property type="match status" value="1"/>
</dbReference>
<reference evidence="2 3" key="1">
    <citation type="submission" date="2020-06" db="EMBL/GenBank/DDBJ databases">
        <title>Actinomadura xiongansis sp. nov., isolated from soil of Baiyangdian.</title>
        <authorList>
            <person name="Zhang X."/>
        </authorList>
    </citation>
    <scope>NUCLEOTIDE SEQUENCE [LARGE SCALE GENOMIC DNA]</scope>
    <source>
        <strain evidence="2 3">HBUM206468</strain>
    </source>
</reference>
<dbReference type="Gene3D" id="3.20.20.140">
    <property type="entry name" value="Metal-dependent hydrolases"/>
    <property type="match status" value="1"/>
</dbReference>
<evidence type="ECO:0000259" key="1">
    <source>
        <dbReference type="Pfam" id="PF07969"/>
    </source>
</evidence>
<dbReference type="Gene3D" id="3.10.310.70">
    <property type="match status" value="1"/>
</dbReference>
<sequence>MSLRREAPVILDLRLEGGRVVTMDPARPFASTIGIWRGRIAGLDDEVAGLRAARVVDLDGATVLPGFIDAHTHLAWEGLAARTVDVSGCERVEQVLDTIGRAARRGAGDGWLEASGYDHRRLERPLTAADLDLVAAGRPVYVQDLSGHACVVNGAVLDLLPEEALGNPGVEVDAGGRPTGGLSEGAQTAARRLRLPYSADELDEAIAYSARRCLAEGVTMCAEAGVGGGLVGHSPVEVAVYQRMAEEERLPIRMQLMVAAEFLRPAGAHPADGTPRSIDLGVRTGLGDDRLSIGALKVFLDGGMMARTAALTNPYERVGGTGQLQDEPEALAALIVDGHLAGWQLAVHAIGDRAVDLALDAVEEAQRRRRRPDARHRIEHCGLVRPDQLDRLAAAGVIPVIQPSFLWAYGDDYAEVMGAHRAPWMYRGRSFLDRGMTVAGSSDRPVATGAPLRAVQFMAERLSSGGRAVGPGERVAVDEALAAYTRGGAYACRRDDVLGSVTAGKLADLVVLADDPRKAEVSRIADIEVLATLVGGDLVHDRAGLG</sequence>
<comment type="caution">
    <text evidence="2">The sequence shown here is derived from an EMBL/GenBank/DDBJ whole genome shotgun (WGS) entry which is preliminary data.</text>
</comment>
<dbReference type="InterPro" id="IPR032466">
    <property type="entry name" value="Metal_Hydrolase"/>
</dbReference>
<protein>
    <submittedName>
        <fullName evidence="2">Amidohydrolase</fullName>
    </submittedName>
</protein>
<proteinExistence type="predicted"/>
<dbReference type="Proteomes" id="UP000805614">
    <property type="component" value="Unassembled WGS sequence"/>
</dbReference>